<evidence type="ECO:0000256" key="1">
    <source>
        <dbReference type="ARBA" id="ARBA00004141"/>
    </source>
</evidence>
<keyword evidence="21" id="KW-1185">Reference proteome</keyword>
<gene>
    <name evidence="20" type="ORF">mc_114</name>
</gene>
<feature type="transmembrane region" description="Helical" evidence="19">
    <location>
        <begin position="122"/>
        <end position="141"/>
    </location>
</feature>
<dbReference type="Gene3D" id="1.20.120.1630">
    <property type="match status" value="1"/>
</dbReference>
<dbReference type="GO" id="GO:0032259">
    <property type="term" value="P:methylation"/>
    <property type="evidence" value="ECO:0007669"/>
    <property type="project" value="UniProtKB-KW"/>
</dbReference>
<dbReference type="PANTHER" id="PTHR21257:SF38">
    <property type="entry name" value="7-DEHYDROCHOLESTEROL REDUCTASE"/>
    <property type="match status" value="1"/>
</dbReference>
<keyword evidence="20" id="KW-0489">Methyltransferase</keyword>
<keyword evidence="4" id="KW-0444">Lipid biosynthesis</keyword>
<keyword evidence="5" id="KW-0153">Cholesterol metabolism</keyword>
<dbReference type="EMBL" id="MG807320">
    <property type="protein sequence ID" value="AVL94500.1"/>
    <property type="molecule type" value="Genomic_DNA"/>
</dbReference>
<evidence type="ECO:0000256" key="2">
    <source>
        <dbReference type="ARBA" id="ARBA00004770"/>
    </source>
</evidence>
<dbReference type="Proteomes" id="UP000289600">
    <property type="component" value="Segment"/>
</dbReference>
<feature type="transmembrane region" description="Helical" evidence="19">
    <location>
        <begin position="12"/>
        <end position="37"/>
    </location>
</feature>
<reference evidence="21" key="1">
    <citation type="submission" date="2018-01" db="EMBL/GenBank/DDBJ databases">
        <title>Testimony of 'menage a trois' revealed by the proteome of Megavirus virophage.</title>
        <authorList>
            <person name="Jeudy S."/>
            <person name="Bertaux L."/>
            <person name="Alempic J.-M."/>
            <person name="Lartigue A."/>
            <person name="Legendre M."/>
            <person name="Philippe N."/>
            <person name="Beucher L."/>
            <person name="Biondi E."/>
            <person name="Juul S."/>
            <person name="Turner D."/>
            <person name="Coute Y."/>
            <person name="Claverie J.-M."/>
            <person name="Abergel C."/>
        </authorList>
    </citation>
    <scope>NUCLEOTIDE SEQUENCE [LARGE SCALE GENOMIC DNA]</scope>
</reference>
<protein>
    <recommendedName>
        <fullName evidence="17">7-dehydrocholesterol reductase</fullName>
        <ecNumber evidence="17">1.3.1.21</ecNumber>
    </recommendedName>
    <alternativeName>
        <fullName evidence="18">Sterol Delta(7)-reductase</fullName>
    </alternativeName>
</protein>
<evidence type="ECO:0000313" key="20">
    <source>
        <dbReference type="EMBL" id="AVL94500.1"/>
    </source>
</evidence>
<dbReference type="GO" id="GO:0008168">
    <property type="term" value="F:methyltransferase activity"/>
    <property type="evidence" value="ECO:0007669"/>
    <property type="project" value="UniProtKB-KW"/>
</dbReference>
<evidence type="ECO:0000256" key="11">
    <source>
        <dbReference type="ARBA" id="ARBA00023002"/>
    </source>
</evidence>
<name>A0A2P1EKU7_9VIRU</name>
<organism evidence="20 21">
    <name type="scientific">Moumouvirus australiensis</name>
    <dbReference type="NCBI Taxonomy" id="2109587"/>
    <lineage>
        <taxon>Viruses</taxon>
        <taxon>Varidnaviria</taxon>
        <taxon>Bamfordvirae</taxon>
        <taxon>Nucleocytoviricota</taxon>
        <taxon>Megaviricetes</taxon>
        <taxon>Imitervirales</taxon>
        <taxon>Mimiviridae</taxon>
        <taxon>Megamimivirinae</taxon>
        <taxon>Moumouvirus</taxon>
        <taxon>Moumouvirus australiense</taxon>
    </lineage>
</organism>
<proteinExistence type="inferred from homology"/>
<comment type="pathway">
    <text evidence="2">Steroid biosynthesis; cholesterol biosynthesis.</text>
</comment>
<evidence type="ECO:0000256" key="18">
    <source>
        <dbReference type="ARBA" id="ARBA00042688"/>
    </source>
</evidence>
<dbReference type="FunFam" id="1.20.120.1630:FF:000004">
    <property type="entry name" value="7-dehydrocholesterol reductase"/>
    <property type="match status" value="1"/>
</dbReference>
<keyword evidence="20" id="KW-0808">Transferase</keyword>
<evidence type="ECO:0000256" key="5">
    <source>
        <dbReference type="ARBA" id="ARBA00022548"/>
    </source>
</evidence>
<dbReference type="Pfam" id="PF01222">
    <property type="entry name" value="ERG4_ERG24"/>
    <property type="match status" value="1"/>
</dbReference>
<keyword evidence="9" id="KW-0752">Steroid biosynthesis</keyword>
<evidence type="ECO:0000256" key="7">
    <source>
        <dbReference type="ARBA" id="ARBA00022778"/>
    </source>
</evidence>
<evidence type="ECO:0000256" key="13">
    <source>
        <dbReference type="ARBA" id="ARBA00023098"/>
    </source>
</evidence>
<keyword evidence="14 19" id="KW-0472">Membrane</keyword>
<keyword evidence="12" id="KW-0756">Sterol biosynthesis</keyword>
<evidence type="ECO:0000256" key="17">
    <source>
        <dbReference type="ARBA" id="ARBA00038851"/>
    </source>
</evidence>
<keyword evidence="15" id="KW-1207">Sterol metabolism</keyword>
<evidence type="ECO:0000256" key="4">
    <source>
        <dbReference type="ARBA" id="ARBA00022516"/>
    </source>
</evidence>
<evidence type="ECO:0000256" key="16">
    <source>
        <dbReference type="ARBA" id="ARBA00023221"/>
    </source>
</evidence>
<evidence type="ECO:0000256" key="3">
    <source>
        <dbReference type="ARBA" id="ARBA00005402"/>
    </source>
</evidence>
<dbReference type="GO" id="GO:0006695">
    <property type="term" value="P:cholesterol biosynthetic process"/>
    <property type="evidence" value="ECO:0007669"/>
    <property type="project" value="UniProtKB-KW"/>
</dbReference>
<feature type="transmembrane region" description="Helical" evidence="19">
    <location>
        <begin position="274"/>
        <end position="292"/>
    </location>
</feature>
<dbReference type="GO" id="GO:0016020">
    <property type="term" value="C:membrane"/>
    <property type="evidence" value="ECO:0007669"/>
    <property type="project" value="UniProtKB-SubCell"/>
</dbReference>
<keyword evidence="7" id="KW-0152">Cholesterol biosynthesis</keyword>
<keyword evidence="6 19" id="KW-0812">Transmembrane</keyword>
<comment type="similarity">
    <text evidence="3">Belongs to the ERG4/ERG24 family.</text>
</comment>
<evidence type="ECO:0000256" key="19">
    <source>
        <dbReference type="SAM" id="Phobius"/>
    </source>
</evidence>
<keyword evidence="8" id="KW-0521">NADP</keyword>
<evidence type="ECO:0000256" key="10">
    <source>
        <dbReference type="ARBA" id="ARBA00022989"/>
    </source>
</evidence>
<evidence type="ECO:0000256" key="15">
    <source>
        <dbReference type="ARBA" id="ARBA00023166"/>
    </source>
</evidence>
<feature type="transmembrane region" description="Helical" evidence="19">
    <location>
        <begin position="153"/>
        <end position="170"/>
    </location>
</feature>
<evidence type="ECO:0000256" key="6">
    <source>
        <dbReference type="ARBA" id="ARBA00022692"/>
    </source>
</evidence>
<evidence type="ECO:0000256" key="9">
    <source>
        <dbReference type="ARBA" id="ARBA00022955"/>
    </source>
</evidence>
<dbReference type="GO" id="GO:0047598">
    <property type="term" value="F:7-dehydrocholesterol reductase activity"/>
    <property type="evidence" value="ECO:0007669"/>
    <property type="project" value="UniProtKB-EC"/>
</dbReference>
<evidence type="ECO:0000313" key="21">
    <source>
        <dbReference type="Proteomes" id="UP000289600"/>
    </source>
</evidence>
<accession>A0A2P1EKU7</accession>
<feature type="transmembrane region" description="Helical" evidence="19">
    <location>
        <begin position="67"/>
        <end position="85"/>
    </location>
</feature>
<dbReference type="EC" id="1.3.1.21" evidence="17"/>
<evidence type="ECO:0000256" key="12">
    <source>
        <dbReference type="ARBA" id="ARBA00023011"/>
    </source>
</evidence>
<feature type="transmembrane region" description="Helical" evidence="19">
    <location>
        <begin position="304"/>
        <end position="323"/>
    </location>
</feature>
<keyword evidence="13" id="KW-0443">Lipid metabolism</keyword>
<dbReference type="PANTHER" id="PTHR21257">
    <property type="entry name" value="DELTA(14)-STEROL REDUCTASE"/>
    <property type="match status" value="1"/>
</dbReference>
<dbReference type="GO" id="GO:0016132">
    <property type="term" value="P:brassinosteroid biosynthetic process"/>
    <property type="evidence" value="ECO:0007669"/>
    <property type="project" value="TreeGrafter"/>
</dbReference>
<feature type="transmembrane region" description="Helical" evidence="19">
    <location>
        <begin position="235"/>
        <end position="254"/>
    </location>
</feature>
<keyword evidence="10 19" id="KW-1133">Transmembrane helix</keyword>
<evidence type="ECO:0000256" key="8">
    <source>
        <dbReference type="ARBA" id="ARBA00022857"/>
    </source>
</evidence>
<sequence length="440" mass="51871">MSTTWGRNHMPTFYDNITTACMFLFCPFIILSLYLVVYGEYNGSMYYLFTDIINCDWEFIWDNIPSFNSWIFYYCIIWILFQWVLSKLPDILHIINPHYVGGKKPGHITPAGNIINYNINGLQTWIITHLIFIIACFYGFIKPTIIMDFWGEIFWSANILGYLITFFAYIKAKTFSSHPEDNKYTGKFFYDIVMGIEFNPQILGTDLKLFFNGRPGIIAWNLINLSCAAKQYENYGYVSNSMILVIFLQMIYILDFFYNENWYVHTVDIAHDHFGWMLAWGDCVWLPFGYTLQAGYLMNNPVDLSTGYFLVISFMGISGYIIFRLTNYQKDKYRQNTDRVKYLQCTYQTADGKVRQSKLIYSGLWGLARHLNYTGDIILSTAYCLVCGFNHLVPYFYCIYMTILLVTRCLRDEQRCSRKYGKFWNRYTNIVSYRFIPGII</sequence>
<keyword evidence="16" id="KW-0753">Steroid metabolism</keyword>
<dbReference type="InterPro" id="IPR001171">
    <property type="entry name" value="ERG24_DHCR-like"/>
</dbReference>
<evidence type="ECO:0000256" key="14">
    <source>
        <dbReference type="ARBA" id="ARBA00023136"/>
    </source>
</evidence>
<comment type="subcellular location">
    <subcellularLocation>
        <location evidence="1">Membrane</location>
        <topology evidence="1">Multi-pass membrane protein</topology>
    </subcellularLocation>
</comment>
<keyword evidence="11" id="KW-0560">Oxidoreductase</keyword>